<accession>A0AAN8TVN7</accession>
<keyword evidence="2" id="KW-1185">Reference proteome</keyword>
<evidence type="ECO:0000313" key="2">
    <source>
        <dbReference type="Proteomes" id="UP001371456"/>
    </source>
</evidence>
<reference evidence="1 2" key="1">
    <citation type="submission" date="2024-02" db="EMBL/GenBank/DDBJ databases">
        <title>de novo genome assembly of Solanum bulbocastanum strain 11H21.</title>
        <authorList>
            <person name="Hosaka A.J."/>
        </authorList>
    </citation>
    <scope>NUCLEOTIDE SEQUENCE [LARGE SCALE GENOMIC DNA]</scope>
    <source>
        <tissue evidence="1">Young leaves</tissue>
    </source>
</reference>
<protein>
    <submittedName>
        <fullName evidence="1">Uncharacterized protein</fullName>
    </submittedName>
</protein>
<sequence length="13" mass="1453">MWSNPNGNGIHIL</sequence>
<dbReference type="EMBL" id="JBANQN010000004">
    <property type="protein sequence ID" value="KAK6792022.1"/>
    <property type="molecule type" value="Genomic_DNA"/>
</dbReference>
<proteinExistence type="predicted"/>
<evidence type="ECO:0000313" key="1">
    <source>
        <dbReference type="EMBL" id="KAK6792022.1"/>
    </source>
</evidence>
<gene>
    <name evidence="1" type="ORF">RDI58_011103</name>
</gene>
<comment type="caution">
    <text evidence="1">The sequence shown here is derived from an EMBL/GenBank/DDBJ whole genome shotgun (WGS) entry which is preliminary data.</text>
</comment>
<organism evidence="1 2">
    <name type="scientific">Solanum bulbocastanum</name>
    <name type="common">Wild potato</name>
    <dbReference type="NCBI Taxonomy" id="147425"/>
    <lineage>
        <taxon>Eukaryota</taxon>
        <taxon>Viridiplantae</taxon>
        <taxon>Streptophyta</taxon>
        <taxon>Embryophyta</taxon>
        <taxon>Tracheophyta</taxon>
        <taxon>Spermatophyta</taxon>
        <taxon>Magnoliopsida</taxon>
        <taxon>eudicotyledons</taxon>
        <taxon>Gunneridae</taxon>
        <taxon>Pentapetalae</taxon>
        <taxon>asterids</taxon>
        <taxon>lamiids</taxon>
        <taxon>Solanales</taxon>
        <taxon>Solanaceae</taxon>
        <taxon>Solanoideae</taxon>
        <taxon>Solaneae</taxon>
        <taxon>Solanum</taxon>
    </lineage>
</organism>
<name>A0AAN8TVN7_SOLBU</name>
<dbReference type="Proteomes" id="UP001371456">
    <property type="component" value="Unassembled WGS sequence"/>
</dbReference>